<dbReference type="Proteomes" id="UP000176329">
    <property type="component" value="Unassembled WGS sequence"/>
</dbReference>
<reference evidence="1 2" key="1">
    <citation type="journal article" date="2016" name="Nat. Commun.">
        <title>Thousands of microbial genomes shed light on interconnected biogeochemical processes in an aquifer system.</title>
        <authorList>
            <person name="Anantharaman K."/>
            <person name="Brown C.T."/>
            <person name="Hug L.A."/>
            <person name="Sharon I."/>
            <person name="Castelle C.J."/>
            <person name="Probst A.J."/>
            <person name="Thomas B.C."/>
            <person name="Singh A."/>
            <person name="Wilkins M.J."/>
            <person name="Karaoz U."/>
            <person name="Brodie E.L."/>
            <person name="Williams K.H."/>
            <person name="Hubbard S.S."/>
            <person name="Banfield J.F."/>
        </authorList>
    </citation>
    <scope>NUCLEOTIDE SEQUENCE [LARGE SCALE GENOMIC DNA]</scope>
</reference>
<organism evidence="1 2">
    <name type="scientific">Candidatus Magasanikbacteria bacterium RIFCSPHIGHO2_01_FULL_50_8</name>
    <dbReference type="NCBI Taxonomy" id="1798674"/>
    <lineage>
        <taxon>Bacteria</taxon>
        <taxon>Candidatus Magasanikiibacteriota</taxon>
    </lineage>
</organism>
<name>A0A1F6LN40_9BACT</name>
<comment type="caution">
    <text evidence="1">The sequence shown here is derived from an EMBL/GenBank/DDBJ whole genome shotgun (WGS) entry which is preliminary data.</text>
</comment>
<sequence>MTQLLHQNILTLFGFTATTSQQTKNELMSRLIELVEKRVLVKILDRMTAVQQEEFLRILEIGTDEEKTVFLQSHVPDVARLIDSEVVHLKQQAHNFGKRFSQAAA</sequence>
<gene>
    <name evidence="1" type="ORF">A2848_03390</name>
</gene>
<accession>A0A1F6LN40</accession>
<dbReference type="EMBL" id="MFPV01000054">
    <property type="protein sequence ID" value="OGH60779.1"/>
    <property type="molecule type" value="Genomic_DNA"/>
</dbReference>
<dbReference type="InterPro" id="IPR043722">
    <property type="entry name" value="DUF5663"/>
</dbReference>
<evidence type="ECO:0000313" key="1">
    <source>
        <dbReference type="EMBL" id="OGH60779.1"/>
    </source>
</evidence>
<evidence type="ECO:0000313" key="2">
    <source>
        <dbReference type="Proteomes" id="UP000176329"/>
    </source>
</evidence>
<protein>
    <submittedName>
        <fullName evidence="1">Uncharacterized protein</fullName>
    </submittedName>
</protein>
<dbReference type="Pfam" id="PF18908">
    <property type="entry name" value="DUF5663"/>
    <property type="match status" value="1"/>
</dbReference>
<dbReference type="AlphaFoldDB" id="A0A1F6LN40"/>
<proteinExistence type="predicted"/>